<protein>
    <submittedName>
        <fullName evidence="2">Uncharacterized protein</fullName>
    </submittedName>
</protein>
<dbReference type="AlphaFoldDB" id="A0A832A9Z7"/>
<feature type="transmembrane region" description="Helical" evidence="1">
    <location>
        <begin position="5"/>
        <end position="26"/>
    </location>
</feature>
<accession>A0A832A9Z7</accession>
<dbReference type="EMBL" id="DTAU01000046">
    <property type="protein sequence ID" value="HFQ78574.1"/>
    <property type="molecule type" value="Genomic_DNA"/>
</dbReference>
<evidence type="ECO:0000256" key="1">
    <source>
        <dbReference type="SAM" id="Phobius"/>
    </source>
</evidence>
<keyword evidence="1" id="KW-0812">Transmembrane</keyword>
<keyword evidence="1" id="KW-0472">Membrane</keyword>
<feature type="transmembrane region" description="Helical" evidence="1">
    <location>
        <begin position="32"/>
        <end position="51"/>
    </location>
</feature>
<feature type="transmembrane region" description="Helical" evidence="1">
    <location>
        <begin position="58"/>
        <end position="80"/>
    </location>
</feature>
<evidence type="ECO:0000313" key="2">
    <source>
        <dbReference type="EMBL" id="HFQ78574.1"/>
    </source>
</evidence>
<reference evidence="2" key="1">
    <citation type="journal article" date="2020" name="mSystems">
        <title>Genome- and Community-Level Interaction Insights into Carbon Utilization and Element Cycling Functions of Hydrothermarchaeota in Hydrothermal Sediment.</title>
        <authorList>
            <person name="Zhou Z."/>
            <person name="Liu Y."/>
            <person name="Xu W."/>
            <person name="Pan J."/>
            <person name="Luo Z.H."/>
            <person name="Li M."/>
        </authorList>
    </citation>
    <scope>NUCLEOTIDE SEQUENCE</scope>
    <source>
        <strain evidence="2">SpSt-629</strain>
    </source>
</reference>
<gene>
    <name evidence="2" type="ORF">ENT99_02590</name>
</gene>
<organism evidence="2">
    <name type="scientific">Ignisphaera aggregans</name>
    <dbReference type="NCBI Taxonomy" id="334771"/>
    <lineage>
        <taxon>Archaea</taxon>
        <taxon>Thermoproteota</taxon>
        <taxon>Thermoprotei</taxon>
        <taxon>Desulfurococcales</taxon>
        <taxon>Desulfurococcaceae</taxon>
        <taxon>Ignisphaera</taxon>
    </lineage>
</organism>
<proteinExistence type="predicted"/>
<sequence length="84" mass="9417">MNRVIVSLIVYALLTSILTIFLVLVGESRPDAYLSVAILIYFIFTAIDNSIRSRAKMLAVDIALLTVFTAMVLFRVLIVLEVIR</sequence>
<comment type="caution">
    <text evidence="2">The sequence shown here is derived from an EMBL/GenBank/DDBJ whole genome shotgun (WGS) entry which is preliminary data.</text>
</comment>
<keyword evidence="1" id="KW-1133">Transmembrane helix</keyword>
<name>A0A832A9Z7_9CREN</name>